<evidence type="ECO:0000313" key="2">
    <source>
        <dbReference type="EMBL" id="VDN52083.1"/>
    </source>
</evidence>
<sequence length="98" mass="11238">MKLCECIPPPPNIELLSPPPDPSLIWHFISNEPIDNLEKINECDGNKLSINSSVPYVPNNQIFDYFPYLFTAIVGIFVIFIVIVVIIIINILRIRRFV</sequence>
<dbReference type="Proteomes" id="UP000038040">
    <property type="component" value="Unplaced"/>
</dbReference>
<reference evidence="5" key="1">
    <citation type="submission" date="2017-02" db="UniProtKB">
        <authorList>
            <consortium name="WormBaseParasite"/>
        </authorList>
    </citation>
    <scope>IDENTIFICATION</scope>
</reference>
<dbReference type="Proteomes" id="UP000274756">
    <property type="component" value="Unassembled WGS sequence"/>
</dbReference>
<keyword evidence="1" id="KW-1133">Transmembrane helix</keyword>
<reference evidence="2 4" key="2">
    <citation type="submission" date="2018-11" db="EMBL/GenBank/DDBJ databases">
        <authorList>
            <consortium name="Pathogen Informatics"/>
        </authorList>
    </citation>
    <scope>NUCLEOTIDE SEQUENCE [LARGE SCALE GENOMIC DNA]</scope>
</reference>
<accession>A0A0N4UJS8</accession>
<keyword evidence="1" id="KW-0812">Transmembrane</keyword>
<organism evidence="3 5">
    <name type="scientific">Dracunculus medinensis</name>
    <name type="common">Guinea worm</name>
    <dbReference type="NCBI Taxonomy" id="318479"/>
    <lineage>
        <taxon>Eukaryota</taxon>
        <taxon>Metazoa</taxon>
        <taxon>Ecdysozoa</taxon>
        <taxon>Nematoda</taxon>
        <taxon>Chromadorea</taxon>
        <taxon>Rhabditida</taxon>
        <taxon>Spirurina</taxon>
        <taxon>Dracunculoidea</taxon>
        <taxon>Dracunculidae</taxon>
        <taxon>Dracunculus</taxon>
    </lineage>
</organism>
<dbReference type="WBParaSite" id="DME_0000793101-mRNA-1">
    <property type="protein sequence ID" value="DME_0000793101-mRNA-1"/>
    <property type="gene ID" value="DME_0000793101"/>
</dbReference>
<dbReference type="EMBL" id="UYYG01000044">
    <property type="protein sequence ID" value="VDN52083.1"/>
    <property type="molecule type" value="Genomic_DNA"/>
</dbReference>
<evidence type="ECO:0000313" key="3">
    <source>
        <dbReference type="Proteomes" id="UP000038040"/>
    </source>
</evidence>
<proteinExistence type="predicted"/>
<evidence type="ECO:0000256" key="1">
    <source>
        <dbReference type="SAM" id="Phobius"/>
    </source>
</evidence>
<keyword evidence="1" id="KW-0472">Membrane</keyword>
<feature type="transmembrane region" description="Helical" evidence="1">
    <location>
        <begin position="65"/>
        <end position="92"/>
    </location>
</feature>
<evidence type="ECO:0000313" key="4">
    <source>
        <dbReference type="Proteomes" id="UP000274756"/>
    </source>
</evidence>
<dbReference type="AlphaFoldDB" id="A0A0N4UJS8"/>
<gene>
    <name evidence="2" type="ORF">DME_LOCUS2056</name>
</gene>
<name>A0A0N4UJS8_DRAME</name>
<keyword evidence="4" id="KW-1185">Reference proteome</keyword>
<evidence type="ECO:0000313" key="5">
    <source>
        <dbReference type="WBParaSite" id="DME_0000793101-mRNA-1"/>
    </source>
</evidence>
<protein>
    <submittedName>
        <fullName evidence="2 5">Uncharacterized protein</fullName>
    </submittedName>
</protein>